<dbReference type="AlphaFoldDB" id="A0A285UIM7"/>
<evidence type="ECO:0000313" key="3">
    <source>
        <dbReference type="EMBL" id="SOC41754.1"/>
    </source>
</evidence>
<feature type="domain" description="Transposon Tn7 transposition protein TnsD C-terminal" evidence="2">
    <location>
        <begin position="201"/>
        <end position="563"/>
    </location>
</feature>
<dbReference type="Proteomes" id="UP000219252">
    <property type="component" value="Unassembled WGS sequence"/>
</dbReference>
<dbReference type="EMBL" id="OBQC01000011">
    <property type="protein sequence ID" value="SOC41754.1"/>
    <property type="molecule type" value="Genomic_DNA"/>
</dbReference>
<dbReference type="Pfam" id="PF06527">
    <property type="entry name" value="TniQ"/>
    <property type="match status" value="1"/>
</dbReference>
<proteinExistence type="predicted"/>
<name>A0A285UIM7_9BACL</name>
<dbReference type="RefSeq" id="WP_170949496.1">
    <property type="nucleotide sequence ID" value="NZ_OBQC01000011.1"/>
</dbReference>
<evidence type="ECO:0000259" key="1">
    <source>
        <dbReference type="Pfam" id="PF06527"/>
    </source>
</evidence>
<gene>
    <name evidence="3" type="ORF">SAMN05877842_11124</name>
</gene>
<feature type="domain" description="TniQ" evidence="1">
    <location>
        <begin position="4"/>
        <end position="158"/>
    </location>
</feature>
<dbReference type="InterPro" id="IPR032750">
    <property type="entry name" value="TnsD_C"/>
</dbReference>
<keyword evidence="4" id="KW-1185">Reference proteome</keyword>
<reference evidence="4" key="1">
    <citation type="submission" date="2017-08" db="EMBL/GenBank/DDBJ databases">
        <authorList>
            <person name="Varghese N."/>
            <person name="Submissions S."/>
        </authorList>
    </citation>
    <scope>NUCLEOTIDE SEQUENCE [LARGE SCALE GENOMIC DNA]</scope>
    <source>
        <strain evidence="4">JC23</strain>
    </source>
</reference>
<evidence type="ECO:0000313" key="4">
    <source>
        <dbReference type="Proteomes" id="UP000219252"/>
    </source>
</evidence>
<dbReference type="InterPro" id="IPR009492">
    <property type="entry name" value="TniQ"/>
</dbReference>
<organism evidence="3 4">
    <name type="scientific">Ureibacillus acetophenoni</name>
    <dbReference type="NCBI Taxonomy" id="614649"/>
    <lineage>
        <taxon>Bacteria</taxon>
        <taxon>Bacillati</taxon>
        <taxon>Bacillota</taxon>
        <taxon>Bacilli</taxon>
        <taxon>Bacillales</taxon>
        <taxon>Caryophanaceae</taxon>
        <taxon>Ureibacillus</taxon>
    </lineage>
</organism>
<evidence type="ECO:0000259" key="2">
    <source>
        <dbReference type="Pfam" id="PF15978"/>
    </source>
</evidence>
<sequence length="628" mass="74220">MLHWFPTPYPDELLYSVLARYHVRSGNTSPKMTTEELFGKRTVRSVWDLPANLNALLKNTGDYWNAEQLIFNYTMYPYYAAFLLPLQAKQVKLAMMNDEGSTIHTRIGMAASNVKLKENFWVCSNCIKEDMETYGETYWRRIHQCPGVFFCPQHEIELEETIAPVRDYNQHEYIVATPSVNRRKIDVSELKKDEVQLLKKISQSSYTLLTMNYLQKGNNSLRNKFLELLKQNEYATPNGRVKRERLYHSFNVKFSTRCLELLQSTVEFDETDWLTMIFQKHRKSFHPIRHLLVMSFLDTDLNHIFDKNEYHPFGKGPWLCLNAICSDYRKRVVKDLRITLDYDTRKPVGTFQCDCGFIYSRKGPDRNEEDKFRIGTIKEYGHVWKQKLTTAVNEGKTLTEIAREFQADRATIKKYADKLQLNVPWKAPKIVTKIVQDSIEDLEKQLQLRKEKWLEIQELYPEKSKTELRKLVPDVYAFLYRNDRDWLNDFSPIKNKIQTPNHRVDWKKRDEELLALLKQAVQNWDFDAEKPTRITATSLGKKINKLSVFEKKSEKLPESMNFISKVSEDLVAFQKRRVEFCIKKLKEEGEPIIEWQIYRKAGLRSDVSNEVKRFISLKVTQYESPNNK</sequence>
<dbReference type="Pfam" id="PF15978">
    <property type="entry name" value="TnsD"/>
    <property type="match status" value="1"/>
</dbReference>
<protein>
    <submittedName>
        <fullName evidence="3">TniQ protein</fullName>
    </submittedName>
</protein>
<accession>A0A285UIM7</accession>